<dbReference type="InterPro" id="IPR007553">
    <property type="entry name" value="2-thiour_desulf"/>
</dbReference>
<dbReference type="PATRIC" id="fig|1286171.3.peg.1633"/>
<proteinExistence type="predicted"/>
<dbReference type="Proteomes" id="UP000019591">
    <property type="component" value="Chromosome"/>
</dbReference>
<dbReference type="HOGENOM" id="CLU_865739_0_0_9"/>
<dbReference type="eggNOG" id="COG1683">
    <property type="taxonomic scope" value="Bacteria"/>
</dbReference>
<dbReference type="AlphaFoldDB" id="W8TL99"/>
<dbReference type="KEGG" id="eac:EAL2_c16820"/>
<dbReference type="EMBL" id="CP007452">
    <property type="protein sequence ID" value="AHM56977.1"/>
    <property type="molecule type" value="Genomic_DNA"/>
</dbReference>
<dbReference type="PANTHER" id="PTHR30087:SF1">
    <property type="entry name" value="HYPOTHETICAL CYTOSOLIC PROTEIN"/>
    <property type="match status" value="1"/>
</dbReference>
<protein>
    <submittedName>
        <fullName evidence="1">Uncharacterized protein</fullName>
    </submittedName>
</protein>
<evidence type="ECO:0000313" key="1">
    <source>
        <dbReference type="EMBL" id="AHM56977.1"/>
    </source>
</evidence>
<dbReference type="PANTHER" id="PTHR30087">
    <property type="entry name" value="INNER MEMBRANE PROTEIN"/>
    <property type="match status" value="1"/>
</dbReference>
<dbReference type="Pfam" id="PF04463">
    <property type="entry name" value="2-thiour_desulf"/>
    <property type="match status" value="1"/>
</dbReference>
<keyword evidence="2" id="KW-1185">Reference proteome</keyword>
<accession>W8TL99</accession>
<gene>
    <name evidence="1" type="ORF">EAL2_c16820</name>
</gene>
<dbReference type="OrthoDB" id="9797779at2"/>
<reference evidence="1 2" key="1">
    <citation type="journal article" date="2014" name="Genome Announc.">
        <title>Complete Genome Sequence of Amino Acid-Utilizing Eubacterium acidaminophilum al-2 (DSM 3953).</title>
        <authorList>
            <person name="Poehlein A."/>
            <person name="Andreesen J.R."/>
            <person name="Daniel R."/>
        </authorList>
    </citation>
    <scope>NUCLEOTIDE SEQUENCE [LARGE SCALE GENOMIC DNA]</scope>
    <source>
        <strain evidence="1 2">DSM 3953</strain>
    </source>
</reference>
<organism evidence="1 2">
    <name type="scientific">Peptoclostridium acidaminophilum DSM 3953</name>
    <dbReference type="NCBI Taxonomy" id="1286171"/>
    <lineage>
        <taxon>Bacteria</taxon>
        <taxon>Bacillati</taxon>
        <taxon>Bacillota</taxon>
        <taxon>Clostridia</taxon>
        <taxon>Peptostreptococcales</taxon>
        <taxon>Peptoclostridiaceae</taxon>
        <taxon>Peptoclostridium</taxon>
    </lineage>
</organism>
<sequence length="305" mass="35229">METVLREKIKVGISACMYGCEVRYNKKGWSMLEYLGRGQSEFIWHPVCPECMAGLGVPREPIRISGGNGIDVWEGKARIKGRSGEDVTERVKHGAQVCMEMLKSAGVYVYIFMEGSPSCGVYRTTLKNKRIGKPPGVFGALLLKEGFFLIPAADLQSPVRWWDWKRRLNAFAWLRSVELRSKTDIYDMWHTIKFICQELDNEEAREIGKMLAKNDWEFSPDYAEDLRNSLLMLLRRPSSLPKIKHMLWKHYIFYKKKSGMDVDEIMRPEELRNMTHIASELMIMERKAAETGLMFGSAPIQYKGR</sequence>
<name>W8TL99_PEPAC</name>
<dbReference type="RefSeq" id="WP_025435947.1">
    <property type="nucleotide sequence ID" value="NZ_CP007452.1"/>
</dbReference>
<evidence type="ECO:0000313" key="2">
    <source>
        <dbReference type="Proteomes" id="UP000019591"/>
    </source>
</evidence>